<dbReference type="InterPro" id="IPR036628">
    <property type="entry name" value="Clp_N_dom_sf"/>
</dbReference>
<dbReference type="AlphaFoldDB" id="A0A3E0W684"/>
<dbReference type="FunFam" id="3.40.50.300:FF:000025">
    <property type="entry name" value="ATP-dependent Clp protease subunit"/>
    <property type="match status" value="1"/>
</dbReference>
<comment type="subunit">
    <text evidence="8">Homohexamer. The oligomerization is ATP-dependent.</text>
</comment>
<dbReference type="Gene3D" id="1.10.1780.10">
    <property type="entry name" value="Clp, N-terminal domain"/>
    <property type="match status" value="1"/>
</dbReference>
<dbReference type="GO" id="GO:0034605">
    <property type="term" value="P:cellular response to heat"/>
    <property type="evidence" value="ECO:0007669"/>
    <property type="project" value="TreeGrafter"/>
</dbReference>
<comment type="caution">
    <text evidence="12">The sequence shown here is derived from an EMBL/GenBank/DDBJ whole genome shotgun (WGS) entry which is preliminary data.</text>
</comment>
<dbReference type="InterPro" id="IPR004176">
    <property type="entry name" value="Clp_R_N"/>
</dbReference>
<dbReference type="GO" id="GO:0016887">
    <property type="term" value="F:ATP hydrolysis activity"/>
    <property type="evidence" value="ECO:0007669"/>
    <property type="project" value="InterPro"/>
</dbReference>
<dbReference type="Pfam" id="PF10431">
    <property type="entry name" value="ClpB_D2-small"/>
    <property type="match status" value="1"/>
</dbReference>
<evidence type="ECO:0000313" key="12">
    <source>
        <dbReference type="EMBL" id="RFA24816.1"/>
    </source>
</evidence>
<dbReference type="InterPro" id="IPR003959">
    <property type="entry name" value="ATPase_AAA_core"/>
</dbReference>
<dbReference type="RefSeq" id="WP_116419718.1">
    <property type="nucleotide sequence ID" value="NZ_NBXC01000030.1"/>
</dbReference>
<dbReference type="EMBL" id="NBXE01000035">
    <property type="protein sequence ID" value="RFA24816.1"/>
    <property type="molecule type" value="Genomic_DNA"/>
</dbReference>
<dbReference type="InterPro" id="IPR003593">
    <property type="entry name" value="AAA+_ATPase"/>
</dbReference>
<evidence type="ECO:0000256" key="6">
    <source>
        <dbReference type="ARBA" id="ARBA00023054"/>
    </source>
</evidence>
<keyword evidence="5" id="KW-0346">Stress response</keyword>
<proteinExistence type="inferred from homology"/>
<dbReference type="SMART" id="SM00382">
    <property type="entry name" value="AAA"/>
    <property type="match status" value="2"/>
</dbReference>
<dbReference type="Gene3D" id="4.10.860.10">
    <property type="entry name" value="UVR domain"/>
    <property type="match status" value="1"/>
</dbReference>
<evidence type="ECO:0000256" key="10">
    <source>
        <dbReference type="RuleBase" id="RU004432"/>
    </source>
</evidence>
<dbReference type="InterPro" id="IPR019489">
    <property type="entry name" value="Clp_ATPase_C"/>
</dbReference>
<dbReference type="Pfam" id="PF17871">
    <property type="entry name" value="AAA_lid_9"/>
    <property type="match status" value="1"/>
</dbReference>
<dbReference type="CDD" id="cd19499">
    <property type="entry name" value="RecA-like_ClpB_Hsp104-like"/>
    <property type="match status" value="1"/>
</dbReference>
<dbReference type="GO" id="GO:0005737">
    <property type="term" value="C:cytoplasm"/>
    <property type="evidence" value="ECO:0007669"/>
    <property type="project" value="TreeGrafter"/>
</dbReference>
<dbReference type="InterPro" id="IPR050130">
    <property type="entry name" value="ClpA_ClpB"/>
</dbReference>
<dbReference type="InterPro" id="IPR027417">
    <property type="entry name" value="P-loop_NTPase"/>
</dbReference>
<protein>
    <submittedName>
        <fullName evidence="12">AAA family ATPase</fullName>
    </submittedName>
</protein>
<dbReference type="PANTHER" id="PTHR11638">
    <property type="entry name" value="ATP-DEPENDENT CLP PROTEASE"/>
    <property type="match status" value="1"/>
</dbReference>
<evidence type="ECO:0000256" key="4">
    <source>
        <dbReference type="ARBA" id="ARBA00022840"/>
    </source>
</evidence>
<reference evidence="12 13" key="1">
    <citation type="submission" date="2017-04" db="EMBL/GenBank/DDBJ databases">
        <title>Comparative genome analysis of Subtercola boreus.</title>
        <authorList>
            <person name="Cho Y.-J."/>
            <person name="Cho A."/>
            <person name="Kim O.-S."/>
            <person name="Lee J.-I."/>
        </authorList>
    </citation>
    <scope>NUCLEOTIDE SEQUENCE [LARGE SCALE GENOMIC DNA]</scope>
    <source>
        <strain evidence="12 13">P28004</strain>
    </source>
</reference>
<dbReference type="PROSITE" id="PS51903">
    <property type="entry name" value="CLP_R"/>
    <property type="match status" value="1"/>
</dbReference>
<dbReference type="InterPro" id="IPR041546">
    <property type="entry name" value="ClpA/ClpB_AAA_lid"/>
</dbReference>
<dbReference type="PROSITE" id="PS00870">
    <property type="entry name" value="CLPAB_1"/>
    <property type="match status" value="1"/>
</dbReference>
<evidence type="ECO:0000259" key="11">
    <source>
        <dbReference type="PROSITE" id="PS51903"/>
    </source>
</evidence>
<feature type="domain" description="Clp R" evidence="11">
    <location>
        <begin position="41"/>
        <end position="182"/>
    </location>
</feature>
<evidence type="ECO:0000256" key="2">
    <source>
        <dbReference type="ARBA" id="ARBA00022737"/>
    </source>
</evidence>
<dbReference type="SMART" id="SM01086">
    <property type="entry name" value="ClpB_D2-small"/>
    <property type="match status" value="1"/>
</dbReference>
<dbReference type="Pfam" id="PF00004">
    <property type="entry name" value="AAA"/>
    <property type="match status" value="1"/>
</dbReference>
<sequence>MPNTPDFTAENPNEGNSFDEFLARYLQGEQRQAQTGRSIDISRLMSRRTHEVLAEAGRFALEHGHSELDALHILRVIATQQPASDAISRVGANPTVVADAAEQRLPQASGRTDTAPALTQSAQRALFHAYQVARASGSTYIDPEHLFFALVLNQDSPAGQVLAAAGVTPDALQAGMREDVGTTAGGAAASDAPAADAASETPLLDQFGTDLTQLARDGRLDPVIGRSDEIEQTIEILSRRTKNNPVLIGEAGVGKTAIVEGLAQAIVDGGVPEALREKRVISLDLPAMLAGTRYRGDFEERLTKTMDEISAHKNELIVFIDELHTVVGAGGAGEGMDAGNILKPRLARGDLHLVGATTLREYRGIEKDAALERRFQPVQVPEPSIEDAVLILSGLRGAYEEHHGVTYTDDAIRASVELSARYVTDRFLPDKAIDLIDQAGARLRLRLGKRVDVSALLARLAELEASKNAAVASEHYEEASRFRDEIEGVTQTLGSLGANATTSSASASASSASAASAAVVDEAEIAAVISRATGIPASRLTEVDRVRLAALEEELHLAVIGQNDAVSVVAKAVRRNRTGLGDQNRPVGSFLFLGPTGVGKTELAKTLAGSLFGDEKSMLRFDMSEFGERHTVSRLVGAPPGYVGYDEAGQLTERVRRNPYSVVLFDEIEKAHPDVFNLLLQVLDDGRLTDGQGRTVDFRNTVIIMTSNLGSEFLASRGGAIGFVADPSAGGGFGSDKALRDRVMGKLREAMRPEFLNRIDEIVLFQKLDQPQLREIVQLLLGATRARLAARSISVTVTDAAVDVIAEHGYEPEYGARPLRRVIQREVDDQIADLLVTGALTDGGAVTVDAVAGTLVVTPGASRTGGSAGGTAAEAALPLAA</sequence>
<dbReference type="PROSITE" id="PS00871">
    <property type="entry name" value="CLPAB_2"/>
    <property type="match status" value="1"/>
</dbReference>
<dbReference type="InterPro" id="IPR028299">
    <property type="entry name" value="ClpA/B_CS2"/>
</dbReference>
<dbReference type="InterPro" id="IPR001270">
    <property type="entry name" value="ClpA/B"/>
</dbReference>
<keyword evidence="3 10" id="KW-0547">Nucleotide-binding</keyword>
<evidence type="ECO:0000256" key="7">
    <source>
        <dbReference type="ARBA" id="ARBA00023186"/>
    </source>
</evidence>
<dbReference type="SUPFAM" id="SSF52540">
    <property type="entry name" value="P-loop containing nucleoside triphosphate hydrolases"/>
    <property type="match status" value="2"/>
</dbReference>
<gene>
    <name evidence="12" type="ORF">B7R25_14665</name>
</gene>
<dbReference type="Proteomes" id="UP000257080">
    <property type="component" value="Unassembled WGS sequence"/>
</dbReference>
<evidence type="ECO:0000256" key="5">
    <source>
        <dbReference type="ARBA" id="ARBA00023016"/>
    </source>
</evidence>
<dbReference type="Pfam" id="PF07724">
    <property type="entry name" value="AAA_2"/>
    <property type="match status" value="1"/>
</dbReference>
<evidence type="ECO:0000256" key="1">
    <source>
        <dbReference type="ARBA" id="ARBA00008675"/>
    </source>
</evidence>
<comment type="similarity">
    <text evidence="1 10">Belongs to the ClpA/ClpB family.</text>
</comment>
<dbReference type="CDD" id="cd00009">
    <property type="entry name" value="AAA"/>
    <property type="match status" value="1"/>
</dbReference>
<dbReference type="PRINTS" id="PR00300">
    <property type="entry name" value="CLPPROTEASEA"/>
</dbReference>
<dbReference type="OrthoDB" id="9803641at2"/>
<name>A0A3E0W684_9MICO</name>
<dbReference type="FunFam" id="3.40.50.300:FF:000010">
    <property type="entry name" value="Chaperone clpB 1, putative"/>
    <property type="match status" value="1"/>
</dbReference>
<dbReference type="GO" id="GO:0005524">
    <property type="term" value="F:ATP binding"/>
    <property type="evidence" value="ECO:0007669"/>
    <property type="project" value="UniProtKB-KW"/>
</dbReference>
<dbReference type="SUPFAM" id="SSF81923">
    <property type="entry name" value="Double Clp-N motif"/>
    <property type="match status" value="1"/>
</dbReference>
<keyword evidence="7 10" id="KW-0143">Chaperone</keyword>
<dbReference type="PANTHER" id="PTHR11638:SF18">
    <property type="entry name" value="HEAT SHOCK PROTEIN 104"/>
    <property type="match status" value="1"/>
</dbReference>
<dbReference type="Gene3D" id="3.40.50.300">
    <property type="entry name" value="P-loop containing nucleotide triphosphate hydrolases"/>
    <property type="match status" value="2"/>
</dbReference>
<dbReference type="Gene3D" id="1.10.8.60">
    <property type="match status" value="2"/>
</dbReference>
<dbReference type="Pfam" id="PF02861">
    <property type="entry name" value="Clp_N"/>
    <property type="match status" value="1"/>
</dbReference>
<keyword evidence="2 9" id="KW-0677">Repeat</keyword>
<keyword evidence="4 10" id="KW-0067">ATP-binding</keyword>
<evidence type="ECO:0000313" key="13">
    <source>
        <dbReference type="Proteomes" id="UP000257080"/>
    </source>
</evidence>
<evidence type="ECO:0000256" key="9">
    <source>
        <dbReference type="PROSITE-ProRule" id="PRU01251"/>
    </source>
</evidence>
<organism evidence="12 13">
    <name type="scientific">Subtercola boreus</name>
    <dbReference type="NCBI Taxonomy" id="120213"/>
    <lineage>
        <taxon>Bacteria</taxon>
        <taxon>Bacillati</taxon>
        <taxon>Actinomycetota</taxon>
        <taxon>Actinomycetes</taxon>
        <taxon>Micrococcales</taxon>
        <taxon>Microbacteriaceae</taxon>
        <taxon>Subtercola</taxon>
    </lineage>
</organism>
<evidence type="ECO:0000256" key="3">
    <source>
        <dbReference type="ARBA" id="ARBA00022741"/>
    </source>
</evidence>
<accession>A0A3E0W684</accession>
<dbReference type="InterPro" id="IPR018368">
    <property type="entry name" value="ClpA/B_CS1"/>
</dbReference>
<evidence type="ECO:0000256" key="8">
    <source>
        <dbReference type="ARBA" id="ARBA00026057"/>
    </source>
</evidence>
<keyword evidence="6" id="KW-0175">Coiled coil</keyword>